<protein>
    <submittedName>
        <fullName evidence="1">Uncharacterized protein</fullName>
    </submittedName>
</protein>
<evidence type="ECO:0000313" key="2">
    <source>
        <dbReference type="Proteomes" id="UP001589792"/>
    </source>
</evidence>
<gene>
    <name evidence="1" type="ORF">ACFFJ3_01985</name>
</gene>
<accession>A0ABV6E8G5</accession>
<proteinExistence type="predicted"/>
<organism evidence="1 2">
    <name type="scientific">Serratia aquatilis</name>
    <dbReference type="NCBI Taxonomy" id="1737515"/>
    <lineage>
        <taxon>Bacteria</taxon>
        <taxon>Pseudomonadati</taxon>
        <taxon>Pseudomonadota</taxon>
        <taxon>Gammaproteobacteria</taxon>
        <taxon>Enterobacterales</taxon>
        <taxon>Yersiniaceae</taxon>
        <taxon>Serratia</taxon>
    </lineage>
</organism>
<dbReference type="EMBL" id="JBHLXG010000003">
    <property type="protein sequence ID" value="MFC0225287.1"/>
    <property type="molecule type" value="Genomic_DNA"/>
</dbReference>
<dbReference type="Proteomes" id="UP001589792">
    <property type="component" value="Unassembled WGS sequence"/>
</dbReference>
<sequence length="168" mass="19596">MTEPNRVSSPPEITASESLVQTLHDYFIHRILPLERQYTQLIARQYATLNQLMHRHKLEAEQRDELVSWIAEIRRTLSSHRFAEGGSLTRPPNEFTLWALFGASSHQGVKNNIDSFCQRRICQIDHLQKTLLNFTSLSALQQQLEKRKCKEPHIARFLDESPKIYTTL</sequence>
<comment type="caution">
    <text evidence="1">The sequence shown here is derived from an EMBL/GenBank/DDBJ whole genome shotgun (WGS) entry which is preliminary data.</text>
</comment>
<reference evidence="1 2" key="1">
    <citation type="submission" date="2024-09" db="EMBL/GenBank/DDBJ databases">
        <authorList>
            <person name="Sun Q."/>
            <person name="Mori K."/>
        </authorList>
    </citation>
    <scope>NUCLEOTIDE SEQUENCE [LARGE SCALE GENOMIC DNA]</scope>
    <source>
        <strain evidence="1 2">CCM 8626</strain>
    </source>
</reference>
<keyword evidence="2" id="KW-1185">Reference proteome</keyword>
<dbReference type="RefSeq" id="WP_380672451.1">
    <property type="nucleotide sequence ID" value="NZ_CP173186.1"/>
</dbReference>
<name>A0ABV6E8G5_9GAMM</name>
<evidence type="ECO:0000313" key="1">
    <source>
        <dbReference type="EMBL" id="MFC0225287.1"/>
    </source>
</evidence>